<dbReference type="GeneTree" id="ENSGT01130000282255"/>
<dbReference type="SMART" id="SM00545">
    <property type="entry name" value="JmjN"/>
    <property type="match status" value="1"/>
</dbReference>
<dbReference type="Proteomes" id="UP000694406">
    <property type="component" value="Unplaced"/>
</dbReference>
<dbReference type="Ensembl" id="ENSLLTT00000004688.1">
    <property type="protein sequence ID" value="ENSLLTP00000004504.1"/>
    <property type="gene ID" value="ENSLLTG00000003421.1"/>
</dbReference>
<accession>A0A8C5RMX0</accession>
<keyword evidence="3" id="KW-1185">Reference proteome</keyword>
<dbReference type="PROSITE" id="PS51183">
    <property type="entry name" value="JMJN"/>
    <property type="match status" value="1"/>
</dbReference>
<dbReference type="Pfam" id="PF02375">
    <property type="entry name" value="JmjN"/>
    <property type="match status" value="1"/>
</dbReference>
<organism evidence="2 3">
    <name type="scientific">Laticauda laticaudata</name>
    <name type="common">Blue-ringed sea krait</name>
    <name type="synonym">Blue-lipped sea krait</name>
    <dbReference type="NCBI Taxonomy" id="8630"/>
    <lineage>
        <taxon>Eukaryota</taxon>
        <taxon>Metazoa</taxon>
        <taxon>Chordata</taxon>
        <taxon>Craniata</taxon>
        <taxon>Vertebrata</taxon>
        <taxon>Euteleostomi</taxon>
        <taxon>Lepidosauria</taxon>
        <taxon>Squamata</taxon>
        <taxon>Bifurcata</taxon>
        <taxon>Unidentata</taxon>
        <taxon>Episquamata</taxon>
        <taxon>Toxicofera</taxon>
        <taxon>Serpentes</taxon>
        <taxon>Colubroidea</taxon>
        <taxon>Elapidae</taxon>
        <taxon>Laticaudinae</taxon>
        <taxon>Laticauda</taxon>
    </lineage>
</organism>
<reference evidence="2" key="1">
    <citation type="submission" date="2025-08" db="UniProtKB">
        <authorList>
            <consortium name="Ensembl"/>
        </authorList>
    </citation>
    <scope>IDENTIFICATION</scope>
</reference>
<evidence type="ECO:0000313" key="2">
    <source>
        <dbReference type="Ensembl" id="ENSLLTP00000004504.1"/>
    </source>
</evidence>
<sequence>VVTKCMSFFPPREIPILRPSPKEFHDPLIYIESVRAQVEKYGMLAIGAGISVFW</sequence>
<evidence type="ECO:0000259" key="1">
    <source>
        <dbReference type="PROSITE" id="PS51183"/>
    </source>
</evidence>
<reference evidence="2" key="2">
    <citation type="submission" date="2025-09" db="UniProtKB">
        <authorList>
            <consortium name="Ensembl"/>
        </authorList>
    </citation>
    <scope>IDENTIFICATION</scope>
</reference>
<proteinExistence type="predicted"/>
<dbReference type="Gene3D" id="2.60.120.650">
    <property type="entry name" value="Cupin"/>
    <property type="match status" value="1"/>
</dbReference>
<evidence type="ECO:0000313" key="3">
    <source>
        <dbReference type="Proteomes" id="UP000694406"/>
    </source>
</evidence>
<dbReference type="InterPro" id="IPR003349">
    <property type="entry name" value="JmjN"/>
</dbReference>
<feature type="domain" description="JmjN" evidence="1">
    <location>
        <begin position="14"/>
        <end position="54"/>
    </location>
</feature>
<dbReference type="AlphaFoldDB" id="A0A8C5RMX0"/>
<protein>
    <recommendedName>
        <fullName evidence="1">JmjN domain-containing protein</fullName>
    </recommendedName>
</protein>
<name>A0A8C5RMX0_LATLA</name>